<evidence type="ECO:0000313" key="3">
    <source>
        <dbReference type="Proteomes" id="UP001139644"/>
    </source>
</evidence>
<protein>
    <submittedName>
        <fullName evidence="2">Uncharacterized protein</fullName>
    </submittedName>
</protein>
<dbReference type="EMBL" id="JAIFOC010000411">
    <property type="protein sequence ID" value="MBX4224076.1"/>
    <property type="molecule type" value="Genomic_DNA"/>
</dbReference>
<gene>
    <name evidence="2" type="ORF">KYX88_15270</name>
</gene>
<feature type="compositionally biased region" description="Polar residues" evidence="1">
    <location>
        <begin position="139"/>
        <end position="159"/>
    </location>
</feature>
<proteinExistence type="predicted"/>
<accession>A0A9X1K9T6</accession>
<comment type="caution">
    <text evidence="2">The sequence shown here is derived from an EMBL/GenBank/DDBJ whole genome shotgun (WGS) entry which is preliminary data.</text>
</comment>
<dbReference type="Proteomes" id="UP001139644">
    <property type="component" value="Unassembled WGS sequence"/>
</dbReference>
<organism evidence="2 3">
    <name type="scientific">Enterococcus faecium</name>
    <name type="common">Streptococcus faecium</name>
    <dbReference type="NCBI Taxonomy" id="1352"/>
    <lineage>
        <taxon>Bacteria</taxon>
        <taxon>Bacillati</taxon>
        <taxon>Bacillota</taxon>
        <taxon>Bacilli</taxon>
        <taxon>Lactobacillales</taxon>
        <taxon>Enterococcaceae</taxon>
        <taxon>Enterococcus</taxon>
    </lineage>
</organism>
<name>A0A9X1K9T6_ENTFC</name>
<reference evidence="2" key="1">
    <citation type="journal article" date="2022" name="J. Anim. Sci.">
        <title>Whole genome sequence analyses-based assessment of virulence potential and antimicrobial susceptibilities and resistance of Enterococcus faecium strains isolated from commercial swine and cattle probiotic products.</title>
        <authorList>
            <person name="Shridhar P.B."/>
            <person name="Amachawadi R.G."/>
            <person name="Tokach M."/>
            <person name="Patel I."/>
            <person name="Gangiredla J."/>
            <person name="Mammel M."/>
            <person name="Nagaraja T.G."/>
        </authorList>
    </citation>
    <scope>NUCLEOTIDE SEQUENCE</scope>
    <source>
        <strain evidence="2">EF215</strain>
    </source>
</reference>
<evidence type="ECO:0000256" key="1">
    <source>
        <dbReference type="SAM" id="MobiDB-lite"/>
    </source>
</evidence>
<dbReference type="AlphaFoldDB" id="A0A9X1K9T6"/>
<feature type="non-terminal residue" evidence="2">
    <location>
        <position position="159"/>
    </location>
</feature>
<sequence>MNETDIYPTFYRQEEHQKISGPALITDKVALSDQTTWVHIQTANYEGWVAANSVTAHEPKTVPVEASQGQLSESAVASLSLDQAWLEQSEETISHSESYHVQRAVQISDQVFYALTAKDSSIVFVSQKEFQPEDPVSAETDSSNEQIVTTESTASDSKE</sequence>
<feature type="region of interest" description="Disordered" evidence="1">
    <location>
        <begin position="129"/>
        <end position="159"/>
    </location>
</feature>
<evidence type="ECO:0000313" key="2">
    <source>
        <dbReference type="EMBL" id="MBX4224076.1"/>
    </source>
</evidence>